<gene>
    <name evidence="1" type="ORF">MNBD_NITROSPIRAE01-1880</name>
</gene>
<dbReference type="Pfam" id="PF13729">
    <property type="entry name" value="TraF_2"/>
    <property type="match status" value="1"/>
</dbReference>
<dbReference type="Gene3D" id="2.40.160.60">
    <property type="entry name" value="Outer membrane protein transport protein (OMPP1/FadL/TodX)"/>
    <property type="match status" value="1"/>
</dbReference>
<organism evidence="1">
    <name type="scientific">hydrothermal vent metagenome</name>
    <dbReference type="NCBI Taxonomy" id="652676"/>
    <lineage>
        <taxon>unclassified sequences</taxon>
        <taxon>metagenomes</taxon>
        <taxon>ecological metagenomes</taxon>
    </lineage>
</organism>
<protein>
    <submittedName>
        <fullName evidence="1">Uncharacterized protein</fullName>
    </submittedName>
</protein>
<evidence type="ECO:0000313" key="1">
    <source>
        <dbReference type="EMBL" id="VAX32064.1"/>
    </source>
</evidence>
<accession>A0A3B1D7E3</accession>
<name>A0A3B1D7E3_9ZZZZ</name>
<dbReference type="SUPFAM" id="SSF56935">
    <property type="entry name" value="Porins"/>
    <property type="match status" value="1"/>
</dbReference>
<dbReference type="InterPro" id="IPR032811">
    <property type="entry name" value="Put_conjugal_transfer"/>
</dbReference>
<proteinExistence type="predicted"/>
<reference evidence="1" key="1">
    <citation type="submission" date="2018-06" db="EMBL/GenBank/DDBJ databases">
        <authorList>
            <person name="Zhirakovskaya E."/>
        </authorList>
    </citation>
    <scope>NUCLEOTIDE SEQUENCE</scope>
</reference>
<dbReference type="AlphaFoldDB" id="A0A3B1D7E3"/>
<sequence length="494" mass="52798">MIHLRKQTFFIWMTVVMMTFLIASRVSAGEWQIIGPRALGMGGAGVAVANDSTASYWNPGAFGFFDGPEDDYYGKRKWSSTVAGAGIGAKLHNNFGDTIRQVTDIDFDGIDDNNISADKVSDFIGLLDGLEGFRGQDSKIATVSGSGRFGIQSGHFGFAGNVFLDVTAIPNFDFENLGPDNTAGFTIADFTDPNNLGCPTCSTANTNSVTVLTTAQVSSLDSQLPTTWTQAQRNGYINALDNGLSQAGQTVPANIVDQAVGAATLANAAVGGGALSQNTSSLRFVGIALFEVPLTYGRAFSENLSIGGNLKYMKARIYDVDIDILNQDFGDALDDALDNYQEDSNFGIDLGALYRVGETFRVGLVGRNLNAPKFGNLKEEAQVRTGIAYQPNRMFTLAADLDLTKNDISVGSRLKSQNVGVGLELDLIFLQLRGGAYKNMAENDIGLVYTVGLGVNLWLVNLDVGASMSKDSTNLDGDKVPEEARGEFALSMLF</sequence>
<dbReference type="EMBL" id="UOGF01000081">
    <property type="protein sequence ID" value="VAX32064.1"/>
    <property type="molecule type" value="Genomic_DNA"/>
</dbReference>